<dbReference type="AlphaFoldDB" id="A0A8H8X0I2"/>
<dbReference type="KEGG" id="mind:mvi_64320"/>
<gene>
    <name evidence="1" type="ORF">mvi_64320</name>
</gene>
<accession>A0A8H8X0I2</accession>
<organism evidence="1 2">
    <name type="scientific">Methylobacterium indicum</name>
    <dbReference type="NCBI Taxonomy" id="1775910"/>
    <lineage>
        <taxon>Bacteria</taxon>
        <taxon>Pseudomonadati</taxon>
        <taxon>Pseudomonadota</taxon>
        <taxon>Alphaproteobacteria</taxon>
        <taxon>Hyphomicrobiales</taxon>
        <taxon>Methylobacteriaceae</taxon>
        <taxon>Methylobacterium</taxon>
    </lineage>
</organism>
<dbReference type="EMBL" id="AP024148">
    <property type="protein sequence ID" value="BCM87971.1"/>
    <property type="molecule type" value="Genomic_DNA"/>
</dbReference>
<dbReference type="Proteomes" id="UP000663508">
    <property type="component" value="Plasmid pVL1_3"/>
</dbReference>
<reference evidence="1" key="1">
    <citation type="submission" date="2020-11" db="EMBL/GenBank/DDBJ databases">
        <title>Complete genome sequence of a novel pathogenic Methylobacterium strain isolated from rice in Vietnam.</title>
        <authorList>
            <person name="Lai K."/>
            <person name="Okazaki S."/>
            <person name="Higashi K."/>
            <person name="Mori H."/>
            <person name="Toyoda A."/>
            <person name="Kurokawa K."/>
        </authorList>
    </citation>
    <scope>NUCLEOTIDE SEQUENCE</scope>
    <source>
        <strain evidence="1">VL1</strain>
        <plasmid evidence="1">pVL1_3</plasmid>
    </source>
</reference>
<name>A0A8H8X0I2_9HYPH</name>
<evidence type="ECO:0000313" key="2">
    <source>
        <dbReference type="Proteomes" id="UP000663508"/>
    </source>
</evidence>
<sequence length="102" mass="11276">MPDWKCWALMEKFTVVSPCRITPNRGSLSRPRLGSIPTGLLFLSGHGAIFSYWRLMDTTDRPSTPSFLCGMDKAIDLLPSLALSWNDYITAEGFVGAIGHTL</sequence>
<keyword evidence="1" id="KW-0614">Plasmid</keyword>
<geneLocation type="plasmid" evidence="1 2">
    <name>pVL1_3</name>
</geneLocation>
<proteinExistence type="predicted"/>
<protein>
    <submittedName>
        <fullName evidence="1">Uncharacterized protein</fullName>
    </submittedName>
</protein>
<evidence type="ECO:0000313" key="1">
    <source>
        <dbReference type="EMBL" id="BCM87971.1"/>
    </source>
</evidence>